<keyword evidence="1" id="KW-0433">Leucine-rich repeat</keyword>
<dbReference type="InterPro" id="IPR052592">
    <property type="entry name" value="LRR-RLK"/>
</dbReference>
<feature type="transmembrane region" description="Helical" evidence="5">
    <location>
        <begin position="1016"/>
        <end position="1042"/>
    </location>
</feature>
<gene>
    <name evidence="6" type="ORF">BSAL_91600</name>
</gene>
<feature type="transmembrane region" description="Helical" evidence="5">
    <location>
        <begin position="1270"/>
        <end position="1295"/>
    </location>
</feature>
<dbReference type="InterPro" id="IPR032675">
    <property type="entry name" value="LRR_dom_sf"/>
</dbReference>
<dbReference type="PANTHER" id="PTHR48054">
    <property type="entry name" value="RECEPTOR KINASE-LIKE PROTEIN XA21"/>
    <property type="match status" value="1"/>
</dbReference>
<sequence>SEGSQSVHCGTVASFIYIILLCTLFSGQFSCFFDIAVKSEMEISSCHTARRWKYDAWVVSVIVLMLALVWNAAAQSTCLCNSQANRETLALFYTATNGTQSWKNKWNVTNTSLCTWYGVSCESSTSYNVAISLVNNGLGGSLPNSLGNIFNVSSFSVAFNVISGTLPPSLSAWGRNLRVFSVASNLNFYGTIPLGMRNWSSLVNFTVTSNRFSGTLSAEFSEWGQAFRFFFVESNSFSGTLPLAYANWTNLTQFACAQNSLSGSIPSAGSFEQWTELILLDVGQNQFVGSLPLGTDAEGLIWPAIQVFRIVTNRFTGLLPEVYSRWTNLTYFNAAVNQLSGTIPSSYANWTQLTTMYLNLNSLSGSLSPGFGAWVNLQYFQVNNNLITGTLPSVYRQWTRIVWFYVSNNAMTGSLPPEYQSWSKVQLFYVQNNSFTGSLSPGYGLWGSSVTTFWANDNRFTGTLSLDYRQWTSMLSFFVSNNAITGSLPPEYRAWTSIQQFYVNNNSIFGVLPPSYGLWGSSITKFCVNDNRFVGTLPLEYGQWTSVEVLYVHNNAITGSLPPEYRAWTSIQQFYVNNNSIFGVLPPSYGLWGSSITKFCVNDNRFVGTLPLEYGQWTSVEVFYVSNNTMTGTLPREYRQWTSVVRFYVANNAVTGTLPPEYRAWKNIEWFRVQNNSISGALPIQYSEWGSALMSFYTVSNALTGTLPTEYSNWTNVNWFRTSLNHLSGTLPPSYGSSWKSVVTLQVFANSLTGTIPTEWGGLSTVVSLLLHANNLSGQVPSSFSNLKQITSLSVAANPNIVGTLPASWGTAWSSRSAPRLQLLWLQNTSITGTIPSSWSRTMFATVAYFSICNTNLCPPTTLAPTLFVMCMPGDLLQTQLFNDGTIASAIAIGSDAQFTTVIDALTSTCPIPSSSTPTPHQQDNTTTAAPAERTTIAPSTNSTFVSPEPLLRDHFFVSNGAKAATFTAPVGTALTTTFGSAAAGLGLYRSAGLMRVLSCGGNISSSADDGAAEDIFPLALGHVIAFVSTVLVAAVVVFTFYRRHSSLTAALVVLQMPGRFGFVAFALGPPLVEFGLALLLSRGGNIGLGIAAFVSGIALLSLVAIVISKVPRNATFTLSMHRTHHELQGGYSWRTAATSYESTRLGEWHPLFNSDADSSFLSRNRALFEDFTGGRHWYATLQCVVAFIISIVAAVADSDALDGSAPSACGAVEVVAGVCNLFTLAALLILRPYSSFSPMMQDIISELLGFVCGILVILVGAGLDTDDGLLADVAGVVLQIQFWLAIAATATLVLKACYLRLCLTA</sequence>
<proteinExistence type="predicted"/>
<feature type="non-terminal residue" evidence="6">
    <location>
        <position position="1306"/>
    </location>
</feature>
<evidence type="ECO:0000256" key="1">
    <source>
        <dbReference type="ARBA" id="ARBA00022614"/>
    </source>
</evidence>
<feature type="non-terminal residue" evidence="6">
    <location>
        <position position="1"/>
    </location>
</feature>
<dbReference type="Proteomes" id="UP000051952">
    <property type="component" value="Unassembled WGS sequence"/>
</dbReference>
<feature type="transmembrane region" description="Helical" evidence="5">
    <location>
        <begin position="1087"/>
        <end position="1108"/>
    </location>
</feature>
<evidence type="ECO:0000256" key="3">
    <source>
        <dbReference type="ARBA" id="ARBA00023136"/>
    </source>
</evidence>
<keyword evidence="5" id="KW-0812">Transmembrane</keyword>
<reference evidence="7" key="1">
    <citation type="submission" date="2015-09" db="EMBL/GenBank/DDBJ databases">
        <authorList>
            <consortium name="Pathogen Informatics"/>
        </authorList>
    </citation>
    <scope>NUCLEOTIDE SEQUENCE [LARGE SCALE GENOMIC DNA]</scope>
    <source>
        <strain evidence="7">Lake Konstanz</strain>
    </source>
</reference>
<evidence type="ECO:0000313" key="6">
    <source>
        <dbReference type="EMBL" id="CUG86112.1"/>
    </source>
</evidence>
<feature type="transmembrane region" description="Helical" evidence="5">
    <location>
        <begin position="1178"/>
        <end position="1197"/>
    </location>
</feature>
<dbReference type="PANTHER" id="PTHR48054:SF82">
    <property type="entry name" value="LRR RECEPTOR-LIKE SERINE_THREONINE-PROTEIN KINASE FLS2"/>
    <property type="match status" value="1"/>
</dbReference>
<keyword evidence="7" id="KW-1185">Reference proteome</keyword>
<dbReference type="Gene3D" id="3.80.10.10">
    <property type="entry name" value="Ribonuclease Inhibitor"/>
    <property type="match status" value="5"/>
</dbReference>
<dbReference type="SUPFAM" id="SSF52047">
    <property type="entry name" value="RNI-like"/>
    <property type="match status" value="1"/>
</dbReference>
<name>A0A0S4JAE3_BODSA</name>
<evidence type="ECO:0000256" key="5">
    <source>
        <dbReference type="SAM" id="Phobius"/>
    </source>
</evidence>
<dbReference type="VEuPathDB" id="TriTrypDB:BSAL_91600"/>
<feature type="transmembrane region" description="Helical" evidence="5">
    <location>
        <begin position="54"/>
        <end position="73"/>
    </location>
</feature>
<keyword evidence="5" id="KW-1133">Transmembrane helix</keyword>
<feature type="transmembrane region" description="Helical" evidence="5">
    <location>
        <begin position="1244"/>
        <end position="1264"/>
    </location>
</feature>
<organism evidence="6 7">
    <name type="scientific">Bodo saltans</name>
    <name type="common">Flagellated protozoan</name>
    <dbReference type="NCBI Taxonomy" id="75058"/>
    <lineage>
        <taxon>Eukaryota</taxon>
        <taxon>Discoba</taxon>
        <taxon>Euglenozoa</taxon>
        <taxon>Kinetoplastea</taxon>
        <taxon>Metakinetoplastina</taxon>
        <taxon>Eubodonida</taxon>
        <taxon>Bodonidae</taxon>
        <taxon>Bodo</taxon>
    </lineage>
</organism>
<feature type="region of interest" description="Disordered" evidence="4">
    <location>
        <begin position="913"/>
        <end position="943"/>
    </location>
</feature>
<accession>A0A0S4JAE3</accession>
<dbReference type="FunFam" id="3.80.10.10:FF:000095">
    <property type="entry name" value="LRR receptor-like serine/threonine-protein kinase GSO1"/>
    <property type="match status" value="1"/>
</dbReference>
<evidence type="ECO:0000256" key="4">
    <source>
        <dbReference type="SAM" id="MobiDB-lite"/>
    </source>
</evidence>
<feature type="transmembrane region" description="Helical" evidence="5">
    <location>
        <begin position="1209"/>
        <end position="1232"/>
    </location>
</feature>
<dbReference type="EMBL" id="CYKH01001240">
    <property type="protein sequence ID" value="CUG86112.1"/>
    <property type="molecule type" value="Genomic_DNA"/>
</dbReference>
<keyword evidence="3 5" id="KW-0472">Membrane</keyword>
<dbReference type="SUPFAM" id="SSF52058">
    <property type="entry name" value="L domain-like"/>
    <property type="match status" value="2"/>
</dbReference>
<feature type="transmembrane region" description="Helical" evidence="5">
    <location>
        <begin position="12"/>
        <end position="33"/>
    </location>
</feature>
<feature type="transmembrane region" description="Helical" evidence="5">
    <location>
        <begin position="1063"/>
        <end position="1081"/>
    </location>
</feature>
<evidence type="ECO:0000256" key="2">
    <source>
        <dbReference type="ARBA" id="ARBA00022737"/>
    </source>
</evidence>
<evidence type="ECO:0000313" key="7">
    <source>
        <dbReference type="Proteomes" id="UP000051952"/>
    </source>
</evidence>
<protein>
    <submittedName>
        <fullName evidence="6">GP46-like surface antigen, putative</fullName>
    </submittedName>
</protein>
<keyword evidence="2" id="KW-0677">Repeat</keyword>